<evidence type="ECO:0000259" key="20">
    <source>
        <dbReference type="PROSITE" id="PS51184"/>
    </source>
</evidence>
<evidence type="ECO:0000256" key="7">
    <source>
        <dbReference type="ARBA" id="ARBA00022771"/>
    </source>
</evidence>
<feature type="compositionally biased region" description="Polar residues" evidence="18">
    <location>
        <begin position="871"/>
        <end position="897"/>
    </location>
</feature>
<keyword evidence="8" id="KW-0862">Zinc</keyword>
<evidence type="ECO:0000259" key="21">
    <source>
        <dbReference type="PROSITE" id="PS51805"/>
    </source>
</evidence>
<dbReference type="InterPro" id="IPR013083">
    <property type="entry name" value="Znf_RING/FYVE/PHD"/>
</dbReference>
<dbReference type="SMART" id="SM00333">
    <property type="entry name" value="TUDOR"/>
    <property type="match status" value="2"/>
</dbReference>
<sequence length="1753" mass="194112">MENENNFDSGKPKIMVFRPTYEEFKDFTKYIEYMESVGAHKAGLAKVIPPPQWVPRKAGYEIDGIDITIPAPICQVVDGKPGLYTQINVQKKSMTVKEYRDLATSEQYNTPNHFDYDDLERMYWKKIMYGSPIYGADVSGSLTDDDVHVWNINRLGTILDYVNEDYGISIDGVNTAYLYFGMWKTTFAWHTEDMDLYSINYLHFGAPKTWYAIPTEHGRRFERLAQGFFPEQSKACTAFLRHKMSLISPQVMRKYSIPFNKITQEAGEIMITFPYGYHAGFNHGFNCAESTNFATPRWVEYGKRAIQCICRGDMVKISMDTFVKRFQPDRYNLWLQGKDIGAHPEDSSRQYAAPAPSPKDILANKNNTELPQSLLENPKKNHKRHPIHKNKGTNLSLVNPQDILADDIPPDVMRVVEELEAEDTEDVPDENTLEALEDIWMKAGEMDDDEIETYGADLKKKRKRKESKKKKKKADENASSADPVASSNVVEGPQENKDSNKKGMKSKVSVKKTKKSSSIAEAKETPHIVKTCKKCGLEVSKWKPKSANQNSPNDTAQQCKCKKPRNCNKNLPHCKFTGSTDHSDQCKDAPMSKVNRIKSGISSSMSLSTTVSSEQLQSDHKIITTLPKARVKLAPCVQVGREEYADVSYSKKVTKGSASSSIAEVVENKASVGEDSKVNIATLPVSAIDESKSIRSTNVEKTHVVKTELPVNDRFSSKQPFPIPTENALNIRTMQKSRPIPAPQVTLQHLGPGKVGIKSMNTPFINPKTSNCAAKPIPLSQFRREQNLSFIKNNNSTSNSNQLRVSWITHAKSSSNLSRNSNADNSPTISITPKSNNSSLLKKSGLDIANAVGGLLCLGDQRTINSERQKSIGTNTGQSVKQKNLSTELSKSASSVPKSIANVNSHSKFAQTIHSNNEEPETCDVYTQSSMSPDNSNLSSNEQICERLPLGANVEVATSARELVPPKISGTFSGRIQSSSSLCNDSVKSYAVKRIPYVTQLYQISDAQKDVLSSIKTEISPGNGRNPGGGWEVQSEVGNVNGSIYKVMNIPKTEMNNLIKRGKVNAFVGSSPISAMKKFNHSITLSRIPGPRPIKVSTDPVSVTIQEKAPATAIKSEMSNDNVTPIPKPGKRSVSVPCVPSLVNHNICLAPVGSSQSSSNTFNRSESTFHIVQLPAKRRKVQNKSGRRKQTISDFTGCKGRTSSSPPKCHTQDMTALQEVFDTVVKSPVFNENSIQPEYYETESSYKCAMIPTRNDLLVPKIEPGVCARSNPPDHAVPSVLPQSYPSIEQHNDIGEMKMVWDHTAPCLEPARNFLFEADPSPSNQPPKLLPEHFSASQPPRLSPAVQLQPYLSKPSVLLEEMPRAHPPQLIPEQQSSSSLWSINPTSELMTSIDQDLIAERVYNSQSSNNFPHCSLCNVITGRKFCSGGALTNDWKTSRLVNKPKPAVSPVWFPIRTPSKESLGSNGQHLDVQILITCRECYLTVHSGCYGIQGLPTNVNGWMCEKCSEGKHKELCCFCPTRGGAMRKTTDGRWVHILCYMSISGHEPGGVIDISNITPRPSSGICEYCGQDGTYSVSCVQSQCPTRFHASCGVSRGVEFTVNKWKSAPKLVARCLNHAVKVGGIQVGHHVWAKHTNGRYYRGTLTNIDEMMFYVVMYEDKSFSADVRPEDILNFPCLQKGPPEVGAHVDVLCNNGTETCSGTFLGTDIRIMFTVHFSDGSQLVLQKSEIYENDSPEVQTPIQVAETIWSEGS</sequence>
<comment type="similarity">
    <text evidence="3">Belongs to the JHDM3 histone demethylase family.</text>
</comment>
<dbReference type="InterPro" id="IPR011011">
    <property type="entry name" value="Znf_FYVE_PHD"/>
</dbReference>
<keyword evidence="10" id="KW-0223">Dioxygenase</keyword>
<feature type="compositionally biased region" description="Polar residues" evidence="18">
    <location>
        <begin position="477"/>
        <end position="489"/>
    </location>
</feature>
<evidence type="ECO:0000259" key="19">
    <source>
        <dbReference type="PROSITE" id="PS51183"/>
    </source>
</evidence>
<evidence type="ECO:0000256" key="2">
    <source>
        <dbReference type="ARBA" id="ARBA00004123"/>
    </source>
</evidence>
<dbReference type="Gene3D" id="2.60.120.650">
    <property type="entry name" value="Cupin"/>
    <property type="match status" value="1"/>
</dbReference>
<keyword evidence="9" id="KW-0156">Chromatin regulator</keyword>
<dbReference type="PROSITE" id="PS51184">
    <property type="entry name" value="JMJC"/>
    <property type="match status" value="1"/>
</dbReference>
<dbReference type="Pfam" id="PF02373">
    <property type="entry name" value="JmjC"/>
    <property type="match status" value="1"/>
</dbReference>
<evidence type="ECO:0000256" key="3">
    <source>
        <dbReference type="ARBA" id="ARBA00009711"/>
    </source>
</evidence>
<keyword evidence="23" id="KW-1185">Reference proteome</keyword>
<accession>A0AAN9VIN0</accession>
<dbReference type="CDD" id="cd15493">
    <property type="entry name" value="PHD_JMJD2"/>
    <property type="match status" value="1"/>
</dbReference>
<keyword evidence="5" id="KW-0479">Metal-binding</keyword>
<evidence type="ECO:0000256" key="1">
    <source>
        <dbReference type="ARBA" id="ARBA00001954"/>
    </source>
</evidence>
<feature type="domain" description="PHD-type" evidence="21">
    <location>
        <begin position="1513"/>
        <end position="1619"/>
    </location>
</feature>
<dbReference type="PANTHER" id="PTHR10694:SF129">
    <property type="entry name" value="LYSINE-SPECIFIC DEMETHYLASE 4B-RELATED"/>
    <property type="match status" value="1"/>
</dbReference>
<feature type="region of interest" description="Disordered" evidence="18">
    <location>
        <begin position="1318"/>
        <end position="1342"/>
    </location>
</feature>
<keyword evidence="13" id="KW-0805">Transcription regulation</keyword>
<feature type="region of interest" description="Disordered" evidence="18">
    <location>
        <begin position="459"/>
        <end position="523"/>
    </location>
</feature>
<dbReference type="Pfam" id="PF13831">
    <property type="entry name" value="PHD_2"/>
    <property type="match status" value="1"/>
</dbReference>
<dbReference type="InterPro" id="IPR002999">
    <property type="entry name" value="Tudor"/>
</dbReference>
<proteinExistence type="inferred from homology"/>
<evidence type="ECO:0000313" key="23">
    <source>
        <dbReference type="Proteomes" id="UP001378592"/>
    </source>
</evidence>
<dbReference type="InterPro" id="IPR034732">
    <property type="entry name" value="EPHD"/>
</dbReference>
<protein>
    <recommendedName>
        <fullName evidence="4">[histone H3]-trimethyl-L-lysine(9) demethylase</fullName>
        <ecNumber evidence="4">1.14.11.66</ecNumber>
    </recommendedName>
</protein>
<comment type="cofactor">
    <cofactor evidence="1">
        <name>Fe(2+)</name>
        <dbReference type="ChEBI" id="CHEBI:29033"/>
    </cofactor>
</comment>
<feature type="compositionally biased region" description="Basic residues" evidence="18">
    <location>
        <begin position="1179"/>
        <end position="1190"/>
    </location>
</feature>
<feature type="region of interest" description="Disordered" evidence="18">
    <location>
        <begin position="868"/>
        <end position="897"/>
    </location>
</feature>
<dbReference type="GO" id="GO:0010468">
    <property type="term" value="P:regulation of gene expression"/>
    <property type="evidence" value="ECO:0007669"/>
    <property type="project" value="TreeGrafter"/>
</dbReference>
<dbReference type="Pfam" id="PF18104">
    <property type="entry name" value="Tudor_2"/>
    <property type="match status" value="1"/>
</dbReference>
<evidence type="ECO:0000256" key="18">
    <source>
        <dbReference type="SAM" id="MobiDB-lite"/>
    </source>
</evidence>
<evidence type="ECO:0000256" key="8">
    <source>
        <dbReference type="ARBA" id="ARBA00022833"/>
    </source>
</evidence>
<evidence type="ECO:0000256" key="10">
    <source>
        <dbReference type="ARBA" id="ARBA00022964"/>
    </source>
</evidence>
<dbReference type="Pfam" id="PF02375">
    <property type="entry name" value="JmjN"/>
    <property type="match status" value="1"/>
</dbReference>
<dbReference type="GO" id="GO:0048512">
    <property type="term" value="P:circadian behavior"/>
    <property type="evidence" value="ECO:0007669"/>
    <property type="project" value="UniProtKB-ARBA"/>
</dbReference>
<dbReference type="InterPro" id="IPR003349">
    <property type="entry name" value="JmjN"/>
</dbReference>
<keyword evidence="6" id="KW-0677">Repeat</keyword>
<keyword evidence="14" id="KW-0804">Transcription</keyword>
<evidence type="ECO:0000256" key="17">
    <source>
        <dbReference type="ARBA" id="ARBA00053408"/>
    </source>
</evidence>
<evidence type="ECO:0000256" key="12">
    <source>
        <dbReference type="ARBA" id="ARBA00023004"/>
    </source>
</evidence>
<feature type="domain" description="JmjC" evidence="20">
    <location>
        <begin position="144"/>
        <end position="310"/>
    </location>
</feature>
<dbReference type="Gene3D" id="3.30.40.10">
    <property type="entry name" value="Zinc/RING finger domain, C3HC4 (zinc finger)"/>
    <property type="match status" value="2"/>
</dbReference>
<feature type="domain" description="JmjN" evidence="19">
    <location>
        <begin position="14"/>
        <end position="56"/>
    </location>
</feature>
<evidence type="ECO:0000256" key="4">
    <source>
        <dbReference type="ARBA" id="ARBA00012900"/>
    </source>
</evidence>
<evidence type="ECO:0000256" key="11">
    <source>
        <dbReference type="ARBA" id="ARBA00023002"/>
    </source>
</evidence>
<dbReference type="GO" id="GO:0140684">
    <property type="term" value="F:histone H3K9me2/H3K9me3 demethylase activity"/>
    <property type="evidence" value="ECO:0007669"/>
    <property type="project" value="UniProtKB-EC"/>
</dbReference>
<dbReference type="PANTHER" id="PTHR10694">
    <property type="entry name" value="LYSINE-SPECIFIC DEMETHYLASE"/>
    <property type="match status" value="1"/>
</dbReference>
<dbReference type="PROSITE" id="PS51805">
    <property type="entry name" value="EPHD"/>
    <property type="match status" value="1"/>
</dbReference>
<reference evidence="22 23" key="1">
    <citation type="submission" date="2024-03" db="EMBL/GenBank/DDBJ databases">
        <title>The genome assembly and annotation of the cricket Gryllus longicercus Weissman &amp; Gray.</title>
        <authorList>
            <person name="Szrajer S."/>
            <person name="Gray D."/>
            <person name="Ylla G."/>
        </authorList>
    </citation>
    <scope>NUCLEOTIDE SEQUENCE [LARGE SCALE GENOMIC DNA]</scope>
    <source>
        <strain evidence="22">DAG 2021-001</strain>
        <tissue evidence="22">Whole body minus gut</tissue>
    </source>
</reference>
<evidence type="ECO:0000256" key="15">
    <source>
        <dbReference type="ARBA" id="ARBA00023242"/>
    </source>
</evidence>
<dbReference type="SMART" id="SM00558">
    <property type="entry name" value="JmjC"/>
    <property type="match status" value="1"/>
</dbReference>
<keyword evidence="11" id="KW-0560">Oxidoreductase</keyword>
<feature type="compositionally biased region" description="Basic residues" evidence="18">
    <location>
        <begin position="459"/>
        <end position="472"/>
    </location>
</feature>
<comment type="subcellular location">
    <subcellularLocation>
        <location evidence="2">Nucleus</location>
    </subcellularLocation>
</comment>
<dbReference type="CDD" id="cd20391">
    <property type="entry name" value="Tudor_JMJD2_rpt1"/>
    <property type="match status" value="1"/>
</dbReference>
<dbReference type="GO" id="GO:0140681">
    <property type="term" value="F:histone H3K36me2/H3K36me3 demethylase activity"/>
    <property type="evidence" value="ECO:0007669"/>
    <property type="project" value="UniProtKB-ARBA"/>
</dbReference>
<dbReference type="SUPFAM" id="SSF51197">
    <property type="entry name" value="Clavaminate synthase-like"/>
    <property type="match status" value="1"/>
</dbReference>
<dbReference type="InterPro" id="IPR003347">
    <property type="entry name" value="JmjC_dom"/>
</dbReference>
<dbReference type="CDD" id="cd15571">
    <property type="entry name" value="ePHD"/>
    <property type="match status" value="1"/>
</dbReference>
<dbReference type="SUPFAM" id="SSF57903">
    <property type="entry name" value="FYVE/PHD zinc finger"/>
    <property type="match status" value="1"/>
</dbReference>
<keyword evidence="7" id="KW-0863">Zinc-finger</keyword>
<dbReference type="GO" id="GO:0000785">
    <property type="term" value="C:chromatin"/>
    <property type="evidence" value="ECO:0007669"/>
    <property type="project" value="TreeGrafter"/>
</dbReference>
<evidence type="ECO:0000256" key="6">
    <source>
        <dbReference type="ARBA" id="ARBA00022737"/>
    </source>
</evidence>
<feature type="region of interest" description="Disordered" evidence="18">
    <location>
        <begin position="344"/>
        <end position="364"/>
    </location>
</feature>
<dbReference type="EMBL" id="JAZDUA010000477">
    <property type="protein sequence ID" value="KAK7792048.1"/>
    <property type="molecule type" value="Genomic_DNA"/>
</dbReference>
<evidence type="ECO:0000313" key="22">
    <source>
        <dbReference type="EMBL" id="KAK7792048.1"/>
    </source>
</evidence>
<feature type="region of interest" description="Disordered" evidence="18">
    <location>
        <begin position="922"/>
        <end position="941"/>
    </location>
</feature>
<dbReference type="Gene3D" id="3.10.330.70">
    <property type="match status" value="1"/>
</dbReference>
<dbReference type="SMART" id="SM00249">
    <property type="entry name" value="PHD"/>
    <property type="match status" value="2"/>
</dbReference>
<feature type="region of interest" description="Disordered" evidence="18">
    <location>
        <begin position="1179"/>
        <end position="1210"/>
    </location>
</feature>
<evidence type="ECO:0000256" key="13">
    <source>
        <dbReference type="ARBA" id="ARBA00023015"/>
    </source>
</evidence>
<dbReference type="PROSITE" id="PS51183">
    <property type="entry name" value="JMJN"/>
    <property type="match status" value="1"/>
</dbReference>
<dbReference type="InterPro" id="IPR019787">
    <property type="entry name" value="Znf_PHD-finger"/>
</dbReference>
<evidence type="ECO:0000256" key="16">
    <source>
        <dbReference type="ARBA" id="ARBA00049349"/>
    </source>
</evidence>
<dbReference type="Pfam" id="PF13832">
    <property type="entry name" value="zf-HC5HC2H_2"/>
    <property type="match status" value="1"/>
</dbReference>
<evidence type="ECO:0000256" key="5">
    <source>
        <dbReference type="ARBA" id="ARBA00022723"/>
    </source>
</evidence>
<dbReference type="GO" id="GO:0005634">
    <property type="term" value="C:nucleus"/>
    <property type="evidence" value="ECO:0007669"/>
    <property type="project" value="UniProtKB-SubCell"/>
</dbReference>
<feature type="compositionally biased region" description="Low complexity" evidence="18">
    <location>
        <begin position="929"/>
        <end position="941"/>
    </location>
</feature>
<keyword evidence="15" id="KW-0539">Nucleus</keyword>
<dbReference type="InterPro" id="IPR001965">
    <property type="entry name" value="Znf_PHD"/>
</dbReference>
<dbReference type="FunFam" id="2.60.120.650:FF:000048">
    <property type="entry name" value="Lysine-specific demethylase 4A"/>
    <property type="match status" value="1"/>
</dbReference>
<feature type="compositionally biased region" description="Basic residues" evidence="18">
    <location>
        <begin position="502"/>
        <end position="515"/>
    </location>
</feature>
<organism evidence="22 23">
    <name type="scientific">Gryllus longicercus</name>
    <dbReference type="NCBI Taxonomy" id="2509291"/>
    <lineage>
        <taxon>Eukaryota</taxon>
        <taxon>Metazoa</taxon>
        <taxon>Ecdysozoa</taxon>
        <taxon>Arthropoda</taxon>
        <taxon>Hexapoda</taxon>
        <taxon>Insecta</taxon>
        <taxon>Pterygota</taxon>
        <taxon>Neoptera</taxon>
        <taxon>Polyneoptera</taxon>
        <taxon>Orthoptera</taxon>
        <taxon>Ensifera</taxon>
        <taxon>Gryllidea</taxon>
        <taxon>Grylloidea</taxon>
        <taxon>Gryllidae</taxon>
        <taxon>Gryllinae</taxon>
        <taxon>Gryllus</taxon>
    </lineage>
</organism>
<comment type="catalytic activity">
    <reaction evidence="16">
        <text>N(6),N(6),N(6)-trimethyl-L-lysyl(9)-[histone H3] + 2 2-oxoglutarate + 2 O2 = N(6)-methyl-L-lysyl(9)-[histone H3] + 2 formaldehyde + 2 succinate + 2 CO2</text>
        <dbReference type="Rhea" id="RHEA:60200"/>
        <dbReference type="Rhea" id="RHEA-COMP:15538"/>
        <dbReference type="Rhea" id="RHEA-COMP:15542"/>
        <dbReference type="ChEBI" id="CHEBI:15379"/>
        <dbReference type="ChEBI" id="CHEBI:16526"/>
        <dbReference type="ChEBI" id="CHEBI:16810"/>
        <dbReference type="ChEBI" id="CHEBI:16842"/>
        <dbReference type="ChEBI" id="CHEBI:30031"/>
        <dbReference type="ChEBI" id="CHEBI:61929"/>
        <dbReference type="ChEBI" id="CHEBI:61961"/>
        <dbReference type="EC" id="1.14.11.66"/>
    </reaction>
</comment>
<comment type="function">
    <text evidence="17">Probable histone demethylase that specifically demethylates 'Lys-9' and 'Lys-36' residues of histone H3, thereby playing a central role in histone code. Demethylation of Lys residue generates formaldehyde and succinate.</text>
</comment>
<dbReference type="GO" id="GO:0008270">
    <property type="term" value="F:zinc ion binding"/>
    <property type="evidence" value="ECO:0007669"/>
    <property type="project" value="UniProtKB-KW"/>
</dbReference>
<comment type="caution">
    <text evidence="22">The sequence shown here is derived from an EMBL/GenBank/DDBJ whole genome shotgun (WGS) entry which is preliminary data.</text>
</comment>
<dbReference type="Proteomes" id="UP001378592">
    <property type="component" value="Unassembled WGS sequence"/>
</dbReference>
<gene>
    <name evidence="22" type="ORF">R5R35_001682</name>
</gene>
<dbReference type="Gene3D" id="2.30.30.140">
    <property type="match status" value="1"/>
</dbReference>
<evidence type="ECO:0000256" key="9">
    <source>
        <dbReference type="ARBA" id="ARBA00022853"/>
    </source>
</evidence>
<name>A0AAN9VIN0_9ORTH</name>
<keyword evidence="12" id="KW-0408">Iron</keyword>
<dbReference type="EC" id="1.14.11.66" evidence="4"/>
<dbReference type="SUPFAM" id="SSF63748">
    <property type="entry name" value="Tudor/PWWP/MBT"/>
    <property type="match status" value="1"/>
</dbReference>
<evidence type="ECO:0000256" key="14">
    <source>
        <dbReference type="ARBA" id="ARBA00023163"/>
    </source>
</evidence>
<dbReference type="InterPro" id="IPR040477">
    <property type="entry name" value="KDM4-like_Tudor"/>
</dbReference>
<dbReference type="SMART" id="SM00545">
    <property type="entry name" value="JmjN"/>
    <property type="match status" value="1"/>
</dbReference>